<dbReference type="GO" id="GO:0005737">
    <property type="term" value="C:cytoplasm"/>
    <property type="evidence" value="ECO:0007669"/>
    <property type="project" value="TreeGrafter"/>
</dbReference>
<dbReference type="PRINTS" id="PR00154">
    <property type="entry name" value="AMPBINDING"/>
</dbReference>
<dbReference type="InterPro" id="IPR010071">
    <property type="entry name" value="AA_adenyl_dom"/>
</dbReference>
<dbReference type="SUPFAM" id="SSF47336">
    <property type="entry name" value="ACP-like"/>
    <property type="match status" value="1"/>
</dbReference>
<dbReference type="SUPFAM" id="SSF52777">
    <property type="entry name" value="CoA-dependent acyltransferases"/>
    <property type="match status" value="2"/>
</dbReference>
<dbReference type="Pfam" id="PF00501">
    <property type="entry name" value="AMP-binding"/>
    <property type="match status" value="1"/>
</dbReference>
<evidence type="ECO:0000256" key="3">
    <source>
        <dbReference type="ARBA" id="ARBA00022553"/>
    </source>
</evidence>
<dbReference type="GO" id="GO:0031177">
    <property type="term" value="F:phosphopantetheine binding"/>
    <property type="evidence" value="ECO:0007669"/>
    <property type="project" value="TreeGrafter"/>
</dbReference>
<dbReference type="InterPro" id="IPR020845">
    <property type="entry name" value="AMP-binding_CS"/>
</dbReference>
<dbReference type="GO" id="GO:0044550">
    <property type="term" value="P:secondary metabolite biosynthetic process"/>
    <property type="evidence" value="ECO:0007669"/>
    <property type="project" value="TreeGrafter"/>
</dbReference>
<dbReference type="GO" id="GO:0003824">
    <property type="term" value="F:catalytic activity"/>
    <property type="evidence" value="ECO:0007669"/>
    <property type="project" value="InterPro"/>
</dbReference>
<dbReference type="PATRIC" id="fig|43658.6.peg.2104"/>
<dbReference type="CDD" id="cd05930">
    <property type="entry name" value="A_NRPS"/>
    <property type="match status" value="1"/>
</dbReference>
<evidence type="ECO:0000256" key="2">
    <source>
        <dbReference type="ARBA" id="ARBA00022450"/>
    </source>
</evidence>
<dbReference type="FunFam" id="3.40.50.980:FF:000001">
    <property type="entry name" value="Non-ribosomal peptide synthetase"/>
    <property type="match status" value="1"/>
</dbReference>
<dbReference type="Pfam" id="PF00668">
    <property type="entry name" value="Condensation"/>
    <property type="match status" value="1"/>
</dbReference>
<sequence>MNITALVDQLIAAGVKLKIKDNNLVVKLPKVISADLREQIIANKTQLKEYYLAMASSENQTEQITVQPHTEAMPLSFSQQALWFSEQSDSQANYNVPVNLKITGKFDVELAQQALNGIMDRHLILKTTYSTDAQETLRQVIHHDAQLSIHRETLPAAQLDDAKIQCIVNEEAQRGFDLQNELPIRCRAIALTGGSEPVTLLLLTLHHIATDGWSMALLVKEFTTLYESLTKGEAAQLAALDIQYVDFAQWQHQHNSDKSAKQLDYWRAQLDGLPHTHSLPLDGPRDSQARGQGGILNRVLPETVKQGLQTLASRFDMTTFMLLHAALALVFSRHSRSHDIVIGSPQANRQNPQLHNLIGFFVNTLVYRVNTDQASLADYLHHVRQVHIDAQLNQEVPFEALVQALTPTRTPGQTPLFQIIVDTDNDYQQSDAPGLPGIKLEPLTHSAVTIKYDLDLALKMTETGVSCYWAYDRGLFTEQHVGQLADDLCNVLTHLSQPLTSSDTTLQALYASMAGNTLTPEINTSSSATHSILEQVSQIAQFAPERVAAQLQQHSLSYAALEARANKLADWLIAQNYGGRDKIIAIEASRTLDTLVAILAIWKAGCAYLPIDPAHPQQRIQFMLEDSCAIAVLGHAGMSALQTAAGQSAVPYLEMTQCDEADLVAGSARQTSPDADSLAYVIYTSGTTGKPKGVMIEHANLNHYLTHLNTQLAAQVTDGVVSTSLSFDATVTSLFMPLLRGGVVNLTCDEDKACEQVVQALETAQAALLFKLTPAHLQLIAAKMTQQNSHKHVIILGGEQLNLDTIAQLRSYLPETVFVNEYGPTETTVGSHWKCIEEGHQSPISMGAPITNMQGFVLDEDGQPVPPYAIGELYLTGPGVARGYLNRPQLSAERFIDNPAYQSGQSACYSKLYKTGDLVRTLGNSEMTFIGRIDEQVKLNGYRIELEEVKRQIADQGLVEQAEVLLVEQQAQMRLVAFIELTSEGTLLVNQQGEAAMTEGLIQALAEQLPEYMIPADYLVIEHWPLTVNGKLDSNQLAQLATTQQSAVYAAPETEMEAHINQLWADILSLQEREIGRDGHFFKLGGNSILLIKMLGSLKKQWGISLAFNEVFNRVVLRELAQYVQQKVTEKQAQEALEEKATEAEGWL</sequence>
<dbReference type="InterPro" id="IPR009081">
    <property type="entry name" value="PP-bd_ACP"/>
</dbReference>
<dbReference type="InterPro" id="IPR006162">
    <property type="entry name" value="Ppantetheine_attach_site"/>
</dbReference>
<dbReference type="PANTHER" id="PTHR45527">
    <property type="entry name" value="NONRIBOSOMAL PEPTIDE SYNTHETASE"/>
    <property type="match status" value="1"/>
</dbReference>
<dbReference type="SUPFAM" id="SSF56801">
    <property type="entry name" value="Acetyl-CoA synthetase-like"/>
    <property type="match status" value="1"/>
</dbReference>
<dbReference type="InterPro" id="IPR023213">
    <property type="entry name" value="CAT-like_dom_sf"/>
</dbReference>
<name>A0A0L0EW41_9GAMM</name>
<dbReference type="NCBIfam" id="TIGR01733">
    <property type="entry name" value="AA-adenyl-dom"/>
    <property type="match status" value="1"/>
</dbReference>
<protein>
    <recommendedName>
        <fullName evidence="4">Carrier domain-containing protein</fullName>
    </recommendedName>
</protein>
<dbReference type="InterPro" id="IPR045851">
    <property type="entry name" value="AMP-bd_C_sf"/>
</dbReference>
<dbReference type="GO" id="GO:0043041">
    <property type="term" value="P:amino acid activation for nonribosomal peptide biosynthetic process"/>
    <property type="evidence" value="ECO:0007669"/>
    <property type="project" value="TreeGrafter"/>
</dbReference>
<proteinExistence type="predicted"/>
<accession>A0A0L0EW41</accession>
<feature type="domain" description="Carrier" evidence="4">
    <location>
        <begin position="1051"/>
        <end position="1128"/>
    </location>
</feature>
<evidence type="ECO:0000256" key="1">
    <source>
        <dbReference type="ARBA" id="ARBA00001957"/>
    </source>
</evidence>
<reference evidence="6" key="1">
    <citation type="submission" date="2015-07" db="EMBL/GenBank/DDBJ databases">
        <title>Draft genome sequence of a Pseudoalteromonas rubra strain, OCN096, isolated from Kaneohe Bay, Oahu, Hawaii.</title>
        <authorList>
            <person name="Beurmann S."/>
            <person name="Ushijima B."/>
            <person name="Belcaid M."/>
            <person name="Callahan S.M."/>
            <person name="Aeby G.S."/>
        </authorList>
    </citation>
    <scope>NUCLEOTIDE SEQUENCE [LARGE SCALE GENOMIC DNA]</scope>
    <source>
        <strain evidence="6">OCN096</strain>
    </source>
</reference>
<dbReference type="Gene3D" id="2.30.38.10">
    <property type="entry name" value="Luciferase, Domain 3"/>
    <property type="match status" value="1"/>
</dbReference>
<comment type="caution">
    <text evidence="5">The sequence shown here is derived from an EMBL/GenBank/DDBJ whole genome shotgun (WGS) entry which is preliminary data.</text>
</comment>
<organism evidence="5 6">
    <name type="scientific">Pseudoalteromonas rubra</name>
    <dbReference type="NCBI Taxonomy" id="43658"/>
    <lineage>
        <taxon>Bacteria</taxon>
        <taxon>Pseudomonadati</taxon>
        <taxon>Pseudomonadota</taxon>
        <taxon>Gammaproteobacteria</taxon>
        <taxon>Alteromonadales</taxon>
        <taxon>Pseudoalteromonadaceae</taxon>
        <taxon>Pseudoalteromonas</taxon>
    </lineage>
</organism>
<dbReference type="Gene3D" id="3.30.559.10">
    <property type="entry name" value="Chloramphenicol acetyltransferase-like domain"/>
    <property type="match status" value="1"/>
</dbReference>
<dbReference type="PROSITE" id="PS00012">
    <property type="entry name" value="PHOSPHOPANTETHEINE"/>
    <property type="match status" value="1"/>
</dbReference>
<evidence type="ECO:0000259" key="4">
    <source>
        <dbReference type="PROSITE" id="PS50075"/>
    </source>
</evidence>
<dbReference type="Proteomes" id="UP000036850">
    <property type="component" value="Unassembled WGS sequence"/>
</dbReference>
<dbReference type="CDD" id="cd19531">
    <property type="entry name" value="LCL_NRPS-like"/>
    <property type="match status" value="1"/>
</dbReference>
<dbReference type="Gene3D" id="3.30.559.30">
    <property type="entry name" value="Nonribosomal peptide synthetase, condensation domain"/>
    <property type="match status" value="1"/>
</dbReference>
<dbReference type="InterPro" id="IPR020459">
    <property type="entry name" value="AMP-binding"/>
</dbReference>
<dbReference type="OrthoDB" id="9803968at2"/>
<evidence type="ECO:0000313" key="6">
    <source>
        <dbReference type="Proteomes" id="UP000036850"/>
    </source>
</evidence>
<dbReference type="EMBL" id="LFZX01000015">
    <property type="protein sequence ID" value="KNC68630.1"/>
    <property type="molecule type" value="Genomic_DNA"/>
</dbReference>
<keyword evidence="2" id="KW-0596">Phosphopantetheine</keyword>
<dbReference type="Gene3D" id="3.40.50.980">
    <property type="match status" value="2"/>
</dbReference>
<dbReference type="PROSITE" id="PS00455">
    <property type="entry name" value="AMP_BINDING"/>
    <property type="match status" value="1"/>
</dbReference>
<dbReference type="PROSITE" id="PS50075">
    <property type="entry name" value="CARRIER"/>
    <property type="match status" value="1"/>
</dbReference>
<dbReference type="Pfam" id="PF00550">
    <property type="entry name" value="PP-binding"/>
    <property type="match status" value="1"/>
</dbReference>
<evidence type="ECO:0000313" key="5">
    <source>
        <dbReference type="EMBL" id="KNC68630.1"/>
    </source>
</evidence>
<dbReference type="InterPro" id="IPR001242">
    <property type="entry name" value="Condensation_dom"/>
</dbReference>
<dbReference type="InterPro" id="IPR000873">
    <property type="entry name" value="AMP-dep_synth/lig_dom"/>
</dbReference>
<dbReference type="Gene3D" id="1.10.1200.10">
    <property type="entry name" value="ACP-like"/>
    <property type="match status" value="1"/>
</dbReference>
<keyword evidence="3" id="KW-0597">Phosphoprotein</keyword>
<dbReference type="PANTHER" id="PTHR45527:SF1">
    <property type="entry name" value="FATTY ACID SYNTHASE"/>
    <property type="match status" value="1"/>
</dbReference>
<dbReference type="Gene3D" id="3.30.300.30">
    <property type="match status" value="1"/>
</dbReference>
<dbReference type="InterPro" id="IPR036736">
    <property type="entry name" value="ACP-like_sf"/>
</dbReference>
<comment type="cofactor">
    <cofactor evidence="1">
        <name>pantetheine 4'-phosphate</name>
        <dbReference type="ChEBI" id="CHEBI:47942"/>
    </cofactor>
</comment>
<dbReference type="AlphaFoldDB" id="A0A0L0EW41"/>
<gene>
    <name evidence="5" type="ORF">AC626_03500</name>
</gene>